<dbReference type="KEGG" id="aka:TKWG_04815"/>
<keyword evidence="7 15" id="KW-1133">Transmembrane helix</keyword>
<dbReference type="HAMAP" id="MF_01398">
    <property type="entry name" value="ATP_synth_b_bprime"/>
    <property type="match status" value="1"/>
</dbReference>
<keyword evidence="5 15" id="KW-0812">Transmembrane</keyword>
<dbReference type="GO" id="GO:0046961">
    <property type="term" value="F:proton-transporting ATPase activity, rotational mechanism"/>
    <property type="evidence" value="ECO:0007669"/>
    <property type="project" value="TreeGrafter"/>
</dbReference>
<dbReference type="AlphaFoldDB" id="I3U8Z6"/>
<keyword evidence="15" id="KW-0997">Cell inner membrane</keyword>
<name>I3U8Z6_ADVKW</name>
<dbReference type="Proteomes" id="UP000005267">
    <property type="component" value="Chromosome"/>
</dbReference>
<dbReference type="CDD" id="cd06503">
    <property type="entry name" value="ATP-synt_Fo_b"/>
    <property type="match status" value="1"/>
</dbReference>
<evidence type="ECO:0000256" key="8">
    <source>
        <dbReference type="ARBA" id="ARBA00023065"/>
    </source>
</evidence>
<evidence type="ECO:0000256" key="11">
    <source>
        <dbReference type="ARBA" id="ARBA00025198"/>
    </source>
</evidence>
<comment type="function">
    <text evidence="11 15">F(1)F(0) ATP synthase produces ATP from ADP in the presence of a proton or sodium gradient. F-type ATPases consist of two structural domains, F(1) containing the extramembraneous catalytic core and F(0) containing the membrane proton channel, linked together by a central stalk and a peripheral stalk. During catalysis, ATP synthesis in the catalytic domain of F(1) is coupled via a rotary mechanism of the central stalk subunits to proton translocation.</text>
</comment>
<keyword evidence="8 15" id="KW-0406">Ion transport</keyword>
<dbReference type="InterPro" id="IPR050059">
    <property type="entry name" value="ATP_synthase_B_chain"/>
</dbReference>
<keyword evidence="6 15" id="KW-0375">Hydrogen ion transport</keyword>
<dbReference type="InterPro" id="IPR028987">
    <property type="entry name" value="ATP_synth_B-like_membr_sf"/>
</dbReference>
<comment type="subcellular location">
    <subcellularLocation>
        <location evidence="15">Cell inner membrane</location>
        <topology evidence="15">Single-pass membrane protein</topology>
    </subcellularLocation>
    <subcellularLocation>
        <location evidence="14">Endomembrane system</location>
        <topology evidence="14">Single-pass membrane protein</topology>
    </subcellularLocation>
</comment>
<protein>
    <recommendedName>
        <fullName evidence="15">ATP synthase subunit b</fullName>
    </recommendedName>
    <alternativeName>
        <fullName evidence="15">ATP synthase F(0) sector subunit b</fullName>
    </alternativeName>
    <alternativeName>
        <fullName evidence="15">ATPase subunit I</fullName>
    </alternativeName>
    <alternativeName>
        <fullName evidence="15">F-type ATPase subunit b</fullName>
        <shortName evidence="15">F-ATPase subunit b</shortName>
    </alternativeName>
</protein>
<keyword evidence="10 15" id="KW-0066">ATP synthesis</keyword>
<organism evidence="17 18">
    <name type="scientific">Advenella kashmirensis (strain DSM 17095 / LMG 22695 / WT001)</name>
    <name type="common">Tetrathiobacter kashmirensis</name>
    <dbReference type="NCBI Taxonomy" id="1036672"/>
    <lineage>
        <taxon>Bacteria</taxon>
        <taxon>Pseudomonadati</taxon>
        <taxon>Pseudomonadota</taxon>
        <taxon>Betaproteobacteria</taxon>
        <taxon>Burkholderiales</taxon>
        <taxon>Alcaligenaceae</taxon>
    </lineage>
</organism>
<evidence type="ECO:0000256" key="2">
    <source>
        <dbReference type="ARBA" id="ARBA00022448"/>
    </source>
</evidence>
<evidence type="ECO:0000256" key="14">
    <source>
        <dbReference type="ARBA" id="ARBA00037847"/>
    </source>
</evidence>
<dbReference type="InterPro" id="IPR005864">
    <property type="entry name" value="ATP_synth_F0_bsu_bac"/>
</dbReference>
<dbReference type="PANTHER" id="PTHR33445">
    <property type="entry name" value="ATP SYNTHASE SUBUNIT B', CHLOROPLASTIC"/>
    <property type="match status" value="1"/>
</dbReference>
<dbReference type="HOGENOM" id="CLU_079215_4_5_4"/>
<gene>
    <name evidence="15" type="primary">atpF</name>
    <name evidence="17" type="ordered locus">TKWG_04815</name>
</gene>
<dbReference type="Gene3D" id="6.10.250.1580">
    <property type="match status" value="1"/>
</dbReference>
<dbReference type="GO" id="GO:0016787">
    <property type="term" value="F:hydrolase activity"/>
    <property type="evidence" value="ECO:0007669"/>
    <property type="project" value="UniProtKB-KW"/>
</dbReference>
<keyword evidence="9 15" id="KW-0472">Membrane</keyword>
<reference evidence="18" key="2">
    <citation type="journal article" date="2013" name="PLoS ONE">
        <title>Genome implosion elicits host-confinement in Alcaligenaceae: evidence from the comparative genomics of Tetrathiobacter kashmirensis, a pathogen in the making.</title>
        <authorList>
            <person name="Ghosh W."/>
            <person name="Alam M."/>
            <person name="Roy C."/>
            <person name="Pyne P."/>
            <person name="George A."/>
            <person name="Chakraborty R."/>
            <person name="Majumder S."/>
            <person name="Agarwal A."/>
            <person name="Chakraborty S."/>
            <person name="Majumdar S."/>
            <person name="Gupta S.K."/>
        </authorList>
    </citation>
    <scope>NUCLEOTIDE SEQUENCE [LARGE SCALE GENOMIC DNA]</scope>
    <source>
        <strain evidence="18">WT001</strain>
    </source>
</reference>
<keyword evidence="3 15" id="KW-1003">Cell membrane</keyword>
<dbReference type="EMBL" id="CP003555">
    <property type="protein sequence ID" value="AFK61484.1"/>
    <property type="molecule type" value="Genomic_DNA"/>
</dbReference>
<evidence type="ECO:0000256" key="15">
    <source>
        <dbReference type="HAMAP-Rule" id="MF_01398"/>
    </source>
</evidence>
<evidence type="ECO:0000256" key="7">
    <source>
        <dbReference type="ARBA" id="ARBA00022989"/>
    </source>
</evidence>
<sequence length="161" mass="18124">MKGNDREFKRDALFPDARFFVLAWFTMKFVWPPLIKAIEERRQKIADGLAAADKGKADLAQSQARISLIEADAKQQTHARLQDAEKHAASIVDAARGEAETERSRIIAQAQQDAEREVQRVRDSLRDEVAALAVKGAEQILKREVNPQTHAELLNQLKAQL</sequence>
<evidence type="ECO:0000256" key="1">
    <source>
        <dbReference type="ARBA" id="ARBA00005513"/>
    </source>
</evidence>
<proteinExistence type="inferred from homology"/>
<reference evidence="17 18" key="1">
    <citation type="journal article" date="2011" name="J. Bacteriol.">
        <title>Whole-genome shotgun sequencing of the sulfur-oxidizing chemoautotroph Tetrathiobacter kashmirensis.</title>
        <authorList>
            <person name="Ghosh W."/>
            <person name="George A."/>
            <person name="Agarwal A."/>
            <person name="Raj P."/>
            <person name="Alam M."/>
            <person name="Pyne P."/>
            <person name="Das Gupta S.K."/>
        </authorList>
    </citation>
    <scope>NUCLEOTIDE SEQUENCE [LARGE SCALE GENOMIC DNA]</scope>
    <source>
        <strain evidence="17 18">WT001</strain>
    </source>
</reference>
<dbReference type="NCBIfam" id="NF004411">
    <property type="entry name" value="PRK05759.1-2"/>
    <property type="match status" value="1"/>
</dbReference>
<dbReference type="GO" id="GO:0012505">
    <property type="term" value="C:endomembrane system"/>
    <property type="evidence" value="ECO:0007669"/>
    <property type="project" value="UniProtKB-SubCell"/>
</dbReference>
<dbReference type="GO" id="GO:0046933">
    <property type="term" value="F:proton-transporting ATP synthase activity, rotational mechanism"/>
    <property type="evidence" value="ECO:0007669"/>
    <property type="project" value="UniProtKB-UniRule"/>
</dbReference>
<comment type="subunit">
    <text evidence="15">F-type ATPases have 2 components, F(1) - the catalytic core - and F(0) - the membrane proton channel. F(1) has five subunits: alpha(3), beta(3), gamma(1), delta(1), epsilon(1). F(0) has three main subunits: a(1), b(2) and c(10-14). The alpha and beta chains form an alternating ring which encloses part of the gamma chain. F(1) is attached to F(0) by a central stalk formed by the gamma and epsilon chains, while a peripheral stalk is formed by the delta and b chains.</text>
</comment>
<comment type="function">
    <text evidence="12">Component of the F(0) channel, it forms part of the peripheral stalk, linking F(1) to F(0). The b'-subunit is a diverged and duplicated form of b found in plants and photosynthetic bacteria.</text>
</comment>
<comment type="subunit">
    <text evidence="13">F-type ATPases have 2 components, F(1) - the catalytic core - and F(0) - the membrane proton channel. F(1) has five subunits: alpha(3), beta(3), gamma(1), delta(1), epsilon(1). F(0) has four main subunits: a(1), b(2) and c(10-14). The alpha and beta chains form an alternating ring which encloses part of the gamma chain. F(1) is attached to F(0) by a central stalk formed by the gamma and epsilon chains, while a peripheral stalk is formed by the delta and b chains.</text>
</comment>
<evidence type="ECO:0000256" key="3">
    <source>
        <dbReference type="ARBA" id="ARBA00022475"/>
    </source>
</evidence>
<dbReference type="GO" id="GO:0005886">
    <property type="term" value="C:plasma membrane"/>
    <property type="evidence" value="ECO:0007669"/>
    <property type="project" value="UniProtKB-SubCell"/>
</dbReference>
<accession>I3U8Z6</accession>
<evidence type="ECO:0000256" key="13">
    <source>
        <dbReference type="ARBA" id="ARBA00026054"/>
    </source>
</evidence>
<dbReference type="Pfam" id="PF00430">
    <property type="entry name" value="ATP-synt_B"/>
    <property type="match status" value="1"/>
</dbReference>
<evidence type="ECO:0000256" key="9">
    <source>
        <dbReference type="ARBA" id="ARBA00023136"/>
    </source>
</evidence>
<evidence type="ECO:0000256" key="6">
    <source>
        <dbReference type="ARBA" id="ARBA00022781"/>
    </source>
</evidence>
<evidence type="ECO:0000256" key="12">
    <source>
        <dbReference type="ARBA" id="ARBA00025614"/>
    </source>
</evidence>
<dbReference type="SUPFAM" id="SSF81573">
    <property type="entry name" value="F1F0 ATP synthase subunit B, membrane domain"/>
    <property type="match status" value="1"/>
</dbReference>
<evidence type="ECO:0000256" key="4">
    <source>
        <dbReference type="ARBA" id="ARBA00022547"/>
    </source>
</evidence>
<evidence type="ECO:0000256" key="5">
    <source>
        <dbReference type="ARBA" id="ARBA00022692"/>
    </source>
</evidence>
<evidence type="ECO:0000313" key="18">
    <source>
        <dbReference type="Proteomes" id="UP000005267"/>
    </source>
</evidence>
<comment type="similarity">
    <text evidence="1 15 16">Belongs to the ATPase B chain family.</text>
</comment>
<dbReference type="GO" id="GO:0045259">
    <property type="term" value="C:proton-transporting ATP synthase complex"/>
    <property type="evidence" value="ECO:0007669"/>
    <property type="project" value="UniProtKB-KW"/>
</dbReference>
<evidence type="ECO:0000256" key="16">
    <source>
        <dbReference type="RuleBase" id="RU003848"/>
    </source>
</evidence>
<keyword evidence="17" id="KW-0378">Hydrolase</keyword>
<evidence type="ECO:0000313" key="17">
    <source>
        <dbReference type="EMBL" id="AFK61484.1"/>
    </source>
</evidence>
<keyword evidence="18" id="KW-1185">Reference proteome</keyword>
<evidence type="ECO:0000256" key="10">
    <source>
        <dbReference type="ARBA" id="ARBA00023310"/>
    </source>
</evidence>
<dbReference type="NCBIfam" id="TIGR01144">
    <property type="entry name" value="ATP_synt_b"/>
    <property type="match status" value="1"/>
</dbReference>
<dbReference type="InterPro" id="IPR002146">
    <property type="entry name" value="ATP_synth_b/b'su_bac/chlpt"/>
</dbReference>
<dbReference type="PANTHER" id="PTHR33445:SF1">
    <property type="entry name" value="ATP SYNTHASE SUBUNIT B"/>
    <property type="match status" value="1"/>
</dbReference>
<keyword evidence="4 15" id="KW-0138">CF(0)</keyword>
<dbReference type="Gene3D" id="1.20.5.620">
    <property type="entry name" value="F1F0 ATP synthase subunit B, membrane domain"/>
    <property type="match status" value="1"/>
</dbReference>
<keyword evidence="2 15" id="KW-0813">Transport</keyword>
<dbReference type="STRING" id="1036672.TKWG_04815"/>